<reference evidence="1 2" key="1">
    <citation type="submission" date="2008-08" db="EMBL/GenBank/DDBJ databases">
        <title>Draft genome sequence of Ruminococcus lactaris ATCC 29176.</title>
        <authorList>
            <person name="Sudarsanam P."/>
            <person name="Ley R."/>
            <person name="Guruge J."/>
            <person name="Turnbaugh P.J."/>
            <person name="Mahowald M."/>
            <person name="Liep D."/>
            <person name="Gordon J."/>
        </authorList>
    </citation>
    <scope>NUCLEOTIDE SEQUENCE [LARGE SCALE GENOMIC DNA]</scope>
    <source>
        <strain evidence="1 2">ATCC 29176</strain>
    </source>
</reference>
<dbReference type="HOGENOM" id="CLU_3296037_0_0_9"/>
<accession>B5CSI9</accession>
<gene>
    <name evidence="1" type="ORF">RUMLAC_02449</name>
</gene>
<dbReference type="AlphaFoldDB" id="B5CSI9"/>
<proteinExistence type="predicted"/>
<keyword evidence="2" id="KW-1185">Reference proteome</keyword>
<protein>
    <submittedName>
        <fullName evidence="1">Uncharacterized protein</fullName>
    </submittedName>
</protein>
<evidence type="ECO:0000313" key="2">
    <source>
        <dbReference type="Proteomes" id="UP000003254"/>
    </source>
</evidence>
<evidence type="ECO:0000313" key="1">
    <source>
        <dbReference type="EMBL" id="EDY31803.1"/>
    </source>
</evidence>
<name>B5CSI9_9FIRM</name>
<comment type="caution">
    <text evidence="1">The sequence shown here is derived from an EMBL/GenBank/DDBJ whole genome shotgun (WGS) entry which is preliminary data.</text>
</comment>
<organism evidence="1 2">
    <name type="scientific">[Ruminococcus] lactaris ATCC 29176</name>
    <dbReference type="NCBI Taxonomy" id="471875"/>
    <lineage>
        <taxon>Bacteria</taxon>
        <taxon>Bacillati</taxon>
        <taxon>Bacillota</taxon>
        <taxon>Clostridia</taxon>
        <taxon>Lachnospirales</taxon>
        <taxon>Lachnospiraceae</taxon>
        <taxon>Mediterraneibacter</taxon>
    </lineage>
</organism>
<reference evidence="1 2" key="2">
    <citation type="submission" date="2008-08" db="EMBL/GenBank/DDBJ databases">
        <authorList>
            <person name="Fulton L."/>
            <person name="Clifton S."/>
            <person name="Fulton B."/>
            <person name="Xu J."/>
            <person name="Minx P."/>
            <person name="Pepin K.H."/>
            <person name="Johnson M."/>
            <person name="Bhonagiri V."/>
            <person name="Nash W.E."/>
            <person name="Mardis E.R."/>
            <person name="Wilson R.K."/>
        </authorList>
    </citation>
    <scope>NUCLEOTIDE SEQUENCE [LARGE SCALE GENOMIC DNA]</scope>
    <source>
        <strain evidence="1 2">ATCC 29176</strain>
    </source>
</reference>
<sequence>MLQCKCNSILIIVCCDKKGLLGLRDLLQSSQIGYKPRPLL</sequence>
<dbReference type="EMBL" id="ABOU02000050">
    <property type="protein sequence ID" value="EDY31803.1"/>
    <property type="molecule type" value="Genomic_DNA"/>
</dbReference>
<dbReference type="Proteomes" id="UP000003254">
    <property type="component" value="Unassembled WGS sequence"/>
</dbReference>